<reference evidence="2 3" key="1">
    <citation type="journal article" date="2010" name="Cell">
        <title>The genome of Naegleria gruberi illuminates early eukaryotic versatility.</title>
        <authorList>
            <person name="Fritz-Laylin L.K."/>
            <person name="Prochnik S.E."/>
            <person name="Ginger M.L."/>
            <person name="Dacks J.B."/>
            <person name="Carpenter M.L."/>
            <person name="Field M.C."/>
            <person name="Kuo A."/>
            <person name="Paredez A."/>
            <person name="Chapman J."/>
            <person name="Pham J."/>
            <person name="Shu S."/>
            <person name="Neupane R."/>
            <person name="Cipriano M."/>
            <person name="Mancuso J."/>
            <person name="Tu H."/>
            <person name="Salamov A."/>
            <person name="Lindquist E."/>
            <person name="Shapiro H."/>
            <person name="Lucas S."/>
            <person name="Grigoriev I.V."/>
            <person name="Cande W.Z."/>
            <person name="Fulton C."/>
            <person name="Rokhsar D.S."/>
            <person name="Dawson S.C."/>
        </authorList>
    </citation>
    <scope>NUCLEOTIDE SEQUENCE [LARGE SCALE GENOMIC DNA]</scope>
    <source>
        <strain evidence="2 3">NEG-M</strain>
    </source>
</reference>
<dbReference type="InterPro" id="IPR032675">
    <property type="entry name" value="LRR_dom_sf"/>
</dbReference>
<protein>
    <submittedName>
        <fullName evidence="2">Predicted protein</fullName>
    </submittedName>
</protein>
<accession>D2VDE8</accession>
<name>D2VDE8_NAEGR</name>
<dbReference type="OrthoDB" id="1848700at2759"/>
<dbReference type="VEuPathDB" id="AmoebaDB:NAEGRDRAFT_48595"/>
<dbReference type="SUPFAM" id="SSF52047">
    <property type="entry name" value="RNI-like"/>
    <property type="match status" value="1"/>
</dbReference>
<organism evidence="3">
    <name type="scientific">Naegleria gruberi</name>
    <name type="common">Amoeba</name>
    <dbReference type="NCBI Taxonomy" id="5762"/>
    <lineage>
        <taxon>Eukaryota</taxon>
        <taxon>Discoba</taxon>
        <taxon>Heterolobosea</taxon>
        <taxon>Tetramitia</taxon>
        <taxon>Eutetramitia</taxon>
        <taxon>Vahlkampfiidae</taxon>
        <taxon>Naegleria</taxon>
    </lineage>
</organism>
<dbReference type="InParanoid" id="D2VDE8"/>
<dbReference type="RefSeq" id="XP_002677964.1">
    <property type="nucleotide sequence ID" value="XM_002677918.1"/>
</dbReference>
<dbReference type="Proteomes" id="UP000006671">
    <property type="component" value="Unassembled WGS sequence"/>
</dbReference>
<evidence type="ECO:0000256" key="1">
    <source>
        <dbReference type="SAM" id="MobiDB-lite"/>
    </source>
</evidence>
<dbReference type="EMBL" id="GG738864">
    <property type="protein sequence ID" value="EFC45220.1"/>
    <property type="molecule type" value="Genomic_DNA"/>
</dbReference>
<keyword evidence="3" id="KW-1185">Reference proteome</keyword>
<feature type="compositionally biased region" description="Basic residues" evidence="1">
    <location>
        <begin position="45"/>
        <end position="55"/>
    </location>
</feature>
<dbReference type="GeneID" id="8850354"/>
<gene>
    <name evidence="2" type="ORF">NAEGRDRAFT_48595</name>
</gene>
<evidence type="ECO:0000313" key="3">
    <source>
        <dbReference type="Proteomes" id="UP000006671"/>
    </source>
</evidence>
<dbReference type="KEGG" id="ngr:NAEGRDRAFT_48595"/>
<dbReference type="AlphaFoldDB" id="D2VDE8"/>
<feature type="region of interest" description="Disordered" evidence="1">
    <location>
        <begin position="29"/>
        <end position="55"/>
    </location>
</feature>
<dbReference type="Gene3D" id="3.80.10.10">
    <property type="entry name" value="Ribonuclease Inhibitor"/>
    <property type="match status" value="1"/>
</dbReference>
<evidence type="ECO:0000313" key="2">
    <source>
        <dbReference type="EMBL" id="EFC45220.1"/>
    </source>
</evidence>
<dbReference type="OMA" id="LFNFYFR"/>
<feature type="compositionally biased region" description="Basic and acidic residues" evidence="1">
    <location>
        <begin position="32"/>
        <end position="43"/>
    </location>
</feature>
<sequence>MSLFDDYDFDNDDGCNSVNQWSVLSKYDDEENHSNRKQQEGKKQNPTRKKQQLNKSKSIKNKNEIMFVHGKNILQNLPLELIYQILNCLSVREGCLKIRPLNRWSESIFGMYLESGQVRELNICKEVYHRAFMKVKEGLLGSNELFNFYFRSKEEIERMKYFRSVFMGKFVNGVRRIVFDKLKDFPLGLLVKIDEDLHRNLTNLDRKKGGKSRAKKGVNKLRPKSSCLFANFETFWSGIKGLEINSSTFCNQAMSSALDFDSMDNEKSGLELLSGVISGLLQNLESLTLKNIKYTAEEAKDCELYKTFVSKVLKNSCKLTELSFEHTNAVLCEETFQIDYPNIVSLRIIDQESRCIKLCYFQKLTILEIHYYEGSMKEILSNLPHLENITLNKCILSDLECDLKFPTNLKHFDISFCKFYSLTPEIRHLVLDQLCECSQLQSLSIIKVEYIDHYCDFRNSQSDFDAFIEKLPLNLKHLQVDSLQKVQSLILLKRFIKLESLHCFGSYCRGVDNIKLIQHFHHMKDISFDCIQALGRDLSLALKDLSKYECQTTLRTIHIERWSTYDINLESKMQYIQLERLPALPNLISLQIIGYYFENEETTLRSKDPDLRSKISTNLPKLQTLIISSMISSLSGLKYLKHHPNNSIIDNSTSLENSSLLHFDFWTQENMQVQKQQLLVSKKLKKKTR</sequence>
<proteinExistence type="predicted"/>